<dbReference type="Proteomes" id="UP000616769">
    <property type="component" value="Unassembled WGS sequence"/>
</dbReference>
<comment type="caution">
    <text evidence="1">The sequence shown here is derived from an EMBL/GenBank/DDBJ whole genome shotgun (WGS) entry which is preliminary data.</text>
</comment>
<accession>A0A132ALC2</accession>
<dbReference type="VEuPathDB" id="VectorBase:SSCA008209"/>
<sequence>MESPLEDHRQLHEERERIENVIIQEMIARKNSHRDQINSDNRVKYLLEKYIDVSKQILTILTSAQYNRMSSQNSTRDSE</sequence>
<reference evidence="1 2" key="1">
    <citation type="journal article" date="2015" name="Parasit. Vectors">
        <title>Draft genome of the scabies mite.</title>
        <authorList>
            <person name="Rider S.D.Jr."/>
            <person name="Morgan M.S."/>
            <person name="Arlian L.G."/>
        </authorList>
    </citation>
    <scope>NUCLEOTIDE SEQUENCE [LARGE SCALE GENOMIC DNA]</scope>
    <source>
        <strain evidence="1">Arlian Lab</strain>
    </source>
</reference>
<gene>
    <name evidence="1" type="ORF">QR98_0103840</name>
</gene>
<dbReference type="EMBL" id="JXLN01018012">
    <property type="protein sequence ID" value="KPM11808.1"/>
    <property type="molecule type" value="Genomic_DNA"/>
</dbReference>
<name>A0A132ALC2_SARSC</name>
<evidence type="ECO:0000313" key="1">
    <source>
        <dbReference type="EMBL" id="KPM11808.1"/>
    </source>
</evidence>
<evidence type="ECO:0000313" key="2">
    <source>
        <dbReference type="Proteomes" id="UP000616769"/>
    </source>
</evidence>
<protein>
    <submittedName>
        <fullName evidence="1">Uncharacterized protein</fullName>
    </submittedName>
</protein>
<dbReference type="OrthoDB" id="2160351at2759"/>
<dbReference type="AlphaFoldDB" id="A0A132ALC2"/>
<organism evidence="1 2">
    <name type="scientific">Sarcoptes scabiei</name>
    <name type="common">Itch mite</name>
    <name type="synonym">Acarus scabiei</name>
    <dbReference type="NCBI Taxonomy" id="52283"/>
    <lineage>
        <taxon>Eukaryota</taxon>
        <taxon>Metazoa</taxon>
        <taxon>Ecdysozoa</taxon>
        <taxon>Arthropoda</taxon>
        <taxon>Chelicerata</taxon>
        <taxon>Arachnida</taxon>
        <taxon>Acari</taxon>
        <taxon>Acariformes</taxon>
        <taxon>Sarcoptiformes</taxon>
        <taxon>Astigmata</taxon>
        <taxon>Psoroptidia</taxon>
        <taxon>Sarcoptoidea</taxon>
        <taxon>Sarcoptidae</taxon>
        <taxon>Sarcoptinae</taxon>
        <taxon>Sarcoptes</taxon>
    </lineage>
</organism>
<proteinExistence type="predicted"/>